<keyword evidence="2" id="KW-0560">Oxidoreductase</keyword>
<dbReference type="InterPro" id="IPR003953">
    <property type="entry name" value="FAD-dep_OxRdtase_2_FAD-bd"/>
</dbReference>
<evidence type="ECO:0000313" key="7">
    <source>
        <dbReference type="Proteomes" id="UP000501727"/>
    </source>
</evidence>
<dbReference type="SUPFAM" id="SSF51905">
    <property type="entry name" value="FAD/NAD(P)-binding domain"/>
    <property type="match status" value="1"/>
</dbReference>
<feature type="region of interest" description="Disordered" evidence="3">
    <location>
        <begin position="1"/>
        <end position="37"/>
    </location>
</feature>
<dbReference type="InterPro" id="IPR030664">
    <property type="entry name" value="SdhA/FrdA/AprA"/>
</dbReference>
<dbReference type="GO" id="GO:0005886">
    <property type="term" value="C:plasma membrane"/>
    <property type="evidence" value="ECO:0007669"/>
    <property type="project" value="TreeGrafter"/>
</dbReference>
<dbReference type="EMBL" id="AP022829">
    <property type="protein sequence ID" value="BCA87616.1"/>
    <property type="molecule type" value="Genomic_DNA"/>
</dbReference>
<dbReference type="PIRSF" id="PIRSF000171">
    <property type="entry name" value="SDHA_APRA_LASPO"/>
    <property type="match status" value="1"/>
</dbReference>
<dbReference type="KEGG" id="ahat:ADCFC_02350"/>
<evidence type="ECO:0000259" key="4">
    <source>
        <dbReference type="Pfam" id="PF00890"/>
    </source>
</evidence>
<reference evidence="7" key="2">
    <citation type="submission" date="2020-03" db="EMBL/GenBank/DDBJ databases">
        <title>Complete Genome Sequence of Adlercreutzia sp. strain 8CFCBH1 Producing Equol, Isolated from Healthy Japanese Feces.</title>
        <authorList>
            <person name="Ogata Y."/>
            <person name="Sakamoto M."/>
            <person name="Ohkuma M."/>
            <person name="Hattori M."/>
            <person name="Suda W."/>
        </authorList>
    </citation>
    <scope>NUCLEOTIDE SEQUENCE [LARGE SCALE GENOMIC DNA]</scope>
    <source>
        <strain evidence="7">8CFCBH1</strain>
    </source>
</reference>
<keyword evidence="7" id="KW-1185">Reference proteome</keyword>
<name>A0A6F8SJM8_9ACTN</name>
<dbReference type="GO" id="GO:0050660">
    <property type="term" value="F:flavin adenine dinucleotide binding"/>
    <property type="evidence" value="ECO:0007669"/>
    <property type="project" value="TreeGrafter"/>
</dbReference>
<dbReference type="GO" id="GO:0009061">
    <property type="term" value="P:anaerobic respiration"/>
    <property type="evidence" value="ECO:0007669"/>
    <property type="project" value="TreeGrafter"/>
</dbReference>
<feature type="domain" description="Fumarate reductase/succinate dehydrogenase flavoprotein-like C-terminal" evidence="5">
    <location>
        <begin position="500"/>
        <end position="590"/>
    </location>
</feature>
<gene>
    <name evidence="6" type="ORF">ADCFC_01150</name>
</gene>
<dbReference type="InterPro" id="IPR015939">
    <property type="entry name" value="Fum_Rdtase/Succ_DH_flav-like_C"/>
</dbReference>
<dbReference type="SUPFAM" id="SSF46977">
    <property type="entry name" value="Succinate dehydrogenase/fumarate reductase flavoprotein C-terminal domain"/>
    <property type="match status" value="1"/>
</dbReference>
<evidence type="ECO:0000313" key="6">
    <source>
        <dbReference type="EMBL" id="BCA87616.1"/>
    </source>
</evidence>
<evidence type="ECO:0000256" key="3">
    <source>
        <dbReference type="SAM" id="MobiDB-lite"/>
    </source>
</evidence>
<proteinExistence type="predicted"/>
<feature type="domain" description="FAD-dependent oxidoreductase 2 FAD-binding" evidence="4">
    <location>
        <begin position="63"/>
        <end position="247"/>
    </location>
</feature>
<keyword evidence="1" id="KW-0285">Flavoprotein</keyword>
<accession>A0A6F8SJM8</accession>
<dbReference type="Proteomes" id="UP000501727">
    <property type="component" value="Chromosome"/>
</dbReference>
<dbReference type="Pfam" id="PF00890">
    <property type="entry name" value="FAD_binding_2"/>
    <property type="match status" value="1"/>
</dbReference>
<protein>
    <recommendedName>
        <fullName evidence="8">FAD-binding protein</fullName>
    </recommendedName>
</protein>
<evidence type="ECO:0000256" key="1">
    <source>
        <dbReference type="ARBA" id="ARBA00022630"/>
    </source>
</evidence>
<feature type="compositionally biased region" description="Basic and acidic residues" evidence="3">
    <location>
        <begin position="358"/>
        <end position="367"/>
    </location>
</feature>
<dbReference type="PANTHER" id="PTHR11632">
    <property type="entry name" value="SUCCINATE DEHYDROGENASE 2 FLAVOPROTEIN SUBUNIT"/>
    <property type="match status" value="1"/>
</dbReference>
<sequence length="636" mass="69469">MVGCAPKEPLSDTATAESDAPYYDDAPSPNAEDTTSSLGEKAFVEKKYFPEQPAPETTEYTCDVLVVGCGWAGLHAAVTAADAGASVVVVDKGRPGYSGLSPFSQGATYHIEGYDDREASVTAMTMAGEYVANLDWFNLWLDESESVVEQNKEFGFMETYPSATESGYWDKWDPKGYRREFEDKMRQPKWMGVLEDRGITVVEHTMLVDLVTTDGKVTGGVGFHTKSATPITFSAKAVCLCTGTGSMKSTGYPTSGDTFDGEYMCTNLGLTFVGKEFDDFHQTASYAPGSYYYDNTWEYSENMNGASVGATMEGMNEYVVKKLNSKIKYRNMSVLQGLSPVDGSQWQSTFTAASVTGHDGDSSDPGDRGSFTRSKERVRDIFGAAPGMNSQMSCGVFCGWDDTDGFTGVPGLYVAGNGIYGCMVNGAVFAVQTNHPGCCVMGNHAGAAAADYAASTEMESLDQAQVDAIVEEIFAPSTRAKGVDPNWVIERLRDILVAPGVHVVKNEKALQAALMQIEILRDDFVPMMMGYTGHDLRLCLEAKHKCRSAEMKVKANLFRTESRGLHYRSDYAFRNDEEWLCHVGVSLDENGEVVCRKIDIPDSWKGDTSKKHEERYLVLFPGEAEALGIEVEESGR</sequence>
<dbReference type="AlphaFoldDB" id="A0A6F8SJM8"/>
<feature type="region of interest" description="Disordered" evidence="3">
    <location>
        <begin position="354"/>
        <end position="373"/>
    </location>
</feature>
<dbReference type="InterPro" id="IPR037099">
    <property type="entry name" value="Fum_R/Succ_DH_flav-like_C_sf"/>
</dbReference>
<organism evidence="6 7">
    <name type="scientific">Adlercreutzia hattorii</name>
    <dbReference type="NCBI Taxonomy" id="2707299"/>
    <lineage>
        <taxon>Bacteria</taxon>
        <taxon>Bacillati</taxon>
        <taxon>Actinomycetota</taxon>
        <taxon>Coriobacteriia</taxon>
        <taxon>Eggerthellales</taxon>
        <taxon>Eggerthellaceae</taxon>
        <taxon>Adlercreutzia</taxon>
    </lineage>
</organism>
<evidence type="ECO:0008006" key="8">
    <source>
        <dbReference type="Google" id="ProtNLM"/>
    </source>
</evidence>
<dbReference type="InterPro" id="IPR036188">
    <property type="entry name" value="FAD/NAD-bd_sf"/>
</dbReference>
<dbReference type="GO" id="GO:0000104">
    <property type="term" value="F:succinate dehydrogenase activity"/>
    <property type="evidence" value="ECO:0007669"/>
    <property type="project" value="TreeGrafter"/>
</dbReference>
<evidence type="ECO:0000259" key="5">
    <source>
        <dbReference type="Pfam" id="PF02910"/>
    </source>
</evidence>
<evidence type="ECO:0000256" key="2">
    <source>
        <dbReference type="ARBA" id="ARBA00023002"/>
    </source>
</evidence>
<dbReference type="Gene3D" id="3.50.50.60">
    <property type="entry name" value="FAD/NAD(P)-binding domain"/>
    <property type="match status" value="2"/>
</dbReference>
<reference evidence="7" key="1">
    <citation type="journal article" date="2020" name="Microbiol. Resour. Announc.">
        <title>Complete Genome Sequence of Adlercreutzia sp. Strain 8CFCBH1, a Potent Producer of Equol, Isolated from Healthy Japanese Feces.</title>
        <authorList>
            <person name="Ogata Y."/>
            <person name="Sakamoto M."/>
            <person name="Ohkuma M."/>
            <person name="Hattori M."/>
            <person name="Suda W."/>
        </authorList>
    </citation>
    <scope>NUCLEOTIDE SEQUENCE [LARGE SCALE GENOMIC DNA]</scope>
    <source>
        <strain evidence="7">8CFCBH1</strain>
    </source>
</reference>
<dbReference type="PANTHER" id="PTHR11632:SF73">
    <property type="entry name" value="BLR3196 PROTEIN"/>
    <property type="match status" value="1"/>
</dbReference>
<dbReference type="GO" id="GO:0009055">
    <property type="term" value="F:electron transfer activity"/>
    <property type="evidence" value="ECO:0007669"/>
    <property type="project" value="TreeGrafter"/>
</dbReference>
<dbReference type="Pfam" id="PF02910">
    <property type="entry name" value="Succ_DH_flav_C"/>
    <property type="match status" value="1"/>
</dbReference>